<dbReference type="InterPro" id="IPR014001">
    <property type="entry name" value="Helicase_ATP-bd"/>
</dbReference>
<dbReference type="InterPro" id="IPR000330">
    <property type="entry name" value="SNF2_N"/>
</dbReference>
<dbReference type="GO" id="GO:0005634">
    <property type="term" value="C:nucleus"/>
    <property type="evidence" value="ECO:0007669"/>
    <property type="project" value="TreeGrafter"/>
</dbReference>
<dbReference type="PANTHER" id="PTHR45626:SF52">
    <property type="entry name" value="SINGLE-STRANDED DNA-DEPENDENT ATPASE (EUROFUNG)"/>
    <property type="match status" value="1"/>
</dbReference>
<evidence type="ECO:0000259" key="11">
    <source>
        <dbReference type="PROSITE" id="PS50089"/>
    </source>
</evidence>
<dbReference type="PANTHER" id="PTHR45626">
    <property type="entry name" value="TRANSCRIPTION TERMINATION FACTOR 2-RELATED"/>
    <property type="match status" value="1"/>
</dbReference>
<organism evidence="14 15">
    <name type="scientific">Bombardia bombarda</name>
    <dbReference type="NCBI Taxonomy" id="252184"/>
    <lineage>
        <taxon>Eukaryota</taxon>
        <taxon>Fungi</taxon>
        <taxon>Dikarya</taxon>
        <taxon>Ascomycota</taxon>
        <taxon>Pezizomycotina</taxon>
        <taxon>Sordariomycetes</taxon>
        <taxon>Sordariomycetidae</taxon>
        <taxon>Sordariales</taxon>
        <taxon>Lasiosphaeriaceae</taxon>
        <taxon>Bombardia</taxon>
    </lineage>
</organism>
<keyword evidence="4 9" id="KW-0863">Zinc-finger</keyword>
<dbReference type="SUPFAM" id="SSF57850">
    <property type="entry name" value="RING/U-box"/>
    <property type="match status" value="1"/>
</dbReference>
<dbReference type="InterPro" id="IPR013083">
    <property type="entry name" value="Znf_RING/FYVE/PHD"/>
</dbReference>
<feature type="domain" description="RING-type" evidence="11">
    <location>
        <begin position="657"/>
        <end position="705"/>
    </location>
</feature>
<evidence type="ECO:0000256" key="4">
    <source>
        <dbReference type="ARBA" id="ARBA00022771"/>
    </source>
</evidence>
<dbReference type="PROSITE" id="PS50089">
    <property type="entry name" value="ZF_RING_2"/>
    <property type="match status" value="1"/>
</dbReference>
<dbReference type="GO" id="GO:0004386">
    <property type="term" value="F:helicase activity"/>
    <property type="evidence" value="ECO:0007669"/>
    <property type="project" value="UniProtKB-KW"/>
</dbReference>
<dbReference type="GO" id="GO:0005524">
    <property type="term" value="F:ATP binding"/>
    <property type="evidence" value="ECO:0007669"/>
    <property type="project" value="UniProtKB-KW"/>
</dbReference>
<dbReference type="GO" id="GO:0008270">
    <property type="term" value="F:zinc ion binding"/>
    <property type="evidence" value="ECO:0007669"/>
    <property type="project" value="UniProtKB-KW"/>
</dbReference>
<dbReference type="InterPro" id="IPR050628">
    <property type="entry name" value="SNF2_RAD54_helicase_TF"/>
</dbReference>
<evidence type="ECO:0000256" key="2">
    <source>
        <dbReference type="ARBA" id="ARBA00022723"/>
    </source>
</evidence>
<dbReference type="Proteomes" id="UP001174934">
    <property type="component" value="Unassembled WGS sequence"/>
</dbReference>
<dbReference type="SUPFAM" id="SSF52540">
    <property type="entry name" value="P-loop containing nucleoside triphosphate hydrolases"/>
    <property type="match status" value="2"/>
</dbReference>
<feature type="domain" description="Helicase C-terminal" evidence="13">
    <location>
        <begin position="745"/>
        <end position="868"/>
    </location>
</feature>
<keyword evidence="6" id="KW-0347">Helicase</keyword>
<dbReference type="PROSITE" id="PS51194">
    <property type="entry name" value="HELICASE_CTER"/>
    <property type="match status" value="1"/>
</dbReference>
<evidence type="ECO:0000256" key="8">
    <source>
        <dbReference type="ARBA" id="ARBA00022840"/>
    </source>
</evidence>
<dbReference type="PROSITE" id="PS00518">
    <property type="entry name" value="ZF_RING_1"/>
    <property type="match status" value="1"/>
</dbReference>
<dbReference type="InterPro" id="IPR001841">
    <property type="entry name" value="Znf_RING"/>
</dbReference>
<dbReference type="Gene3D" id="3.30.40.10">
    <property type="entry name" value="Zinc/RING finger domain, C3HC4 (zinc finger)"/>
    <property type="match status" value="1"/>
</dbReference>
<dbReference type="PROSITE" id="PS51192">
    <property type="entry name" value="HELICASE_ATP_BIND_1"/>
    <property type="match status" value="1"/>
</dbReference>
<proteinExistence type="inferred from homology"/>
<dbReference type="CDD" id="cd18793">
    <property type="entry name" value="SF2_C_SNF"/>
    <property type="match status" value="1"/>
</dbReference>
<keyword evidence="2" id="KW-0479">Metal-binding</keyword>
<dbReference type="InterPro" id="IPR027417">
    <property type="entry name" value="P-loop_NTPase"/>
</dbReference>
<dbReference type="CDD" id="cd18008">
    <property type="entry name" value="DEXDc_SHPRH-like"/>
    <property type="match status" value="1"/>
</dbReference>
<evidence type="ECO:0000256" key="5">
    <source>
        <dbReference type="ARBA" id="ARBA00022801"/>
    </source>
</evidence>
<comment type="similarity">
    <text evidence="1">Belongs to the SNF2/RAD54 helicase family.</text>
</comment>
<keyword evidence="8" id="KW-0067">ATP-binding</keyword>
<evidence type="ECO:0000313" key="14">
    <source>
        <dbReference type="EMBL" id="KAK0635998.1"/>
    </source>
</evidence>
<dbReference type="Gene3D" id="3.40.50.10810">
    <property type="entry name" value="Tandem AAA-ATPase domain"/>
    <property type="match status" value="1"/>
</dbReference>
<evidence type="ECO:0000256" key="7">
    <source>
        <dbReference type="ARBA" id="ARBA00022833"/>
    </source>
</evidence>
<dbReference type="Pfam" id="PF00176">
    <property type="entry name" value="SNF2-rel_dom"/>
    <property type="match status" value="1"/>
</dbReference>
<evidence type="ECO:0000256" key="3">
    <source>
        <dbReference type="ARBA" id="ARBA00022741"/>
    </source>
</evidence>
<evidence type="ECO:0000256" key="9">
    <source>
        <dbReference type="PROSITE-ProRule" id="PRU00175"/>
    </source>
</evidence>
<evidence type="ECO:0000259" key="13">
    <source>
        <dbReference type="PROSITE" id="PS51194"/>
    </source>
</evidence>
<evidence type="ECO:0000256" key="10">
    <source>
        <dbReference type="SAM" id="MobiDB-lite"/>
    </source>
</evidence>
<keyword evidence="7" id="KW-0862">Zinc</keyword>
<evidence type="ECO:0000256" key="6">
    <source>
        <dbReference type="ARBA" id="ARBA00022806"/>
    </source>
</evidence>
<dbReference type="GO" id="GO:0006281">
    <property type="term" value="P:DNA repair"/>
    <property type="evidence" value="ECO:0007669"/>
    <property type="project" value="TreeGrafter"/>
</dbReference>
<keyword evidence="3" id="KW-0547">Nucleotide-binding</keyword>
<dbReference type="InterPro" id="IPR001650">
    <property type="entry name" value="Helicase_C-like"/>
</dbReference>
<dbReference type="EMBL" id="JAULSR010000001">
    <property type="protein sequence ID" value="KAK0635998.1"/>
    <property type="molecule type" value="Genomic_DNA"/>
</dbReference>
<dbReference type="SMART" id="SM00487">
    <property type="entry name" value="DEXDc"/>
    <property type="match status" value="1"/>
</dbReference>
<dbReference type="Gene3D" id="3.40.50.300">
    <property type="entry name" value="P-loop containing nucleotide triphosphate hydrolases"/>
    <property type="match status" value="1"/>
</dbReference>
<gene>
    <name evidence="14" type="ORF">B0T17DRAFT_517839</name>
</gene>
<dbReference type="GO" id="GO:0008094">
    <property type="term" value="F:ATP-dependent activity, acting on DNA"/>
    <property type="evidence" value="ECO:0007669"/>
    <property type="project" value="TreeGrafter"/>
</dbReference>
<accession>A0AA39XL25</accession>
<evidence type="ECO:0000313" key="15">
    <source>
        <dbReference type="Proteomes" id="UP001174934"/>
    </source>
</evidence>
<dbReference type="InterPro" id="IPR038718">
    <property type="entry name" value="SNF2-like_sf"/>
</dbReference>
<protein>
    <submittedName>
        <fullName evidence="14">SNF2 family N-terminal domain-containing protein</fullName>
    </submittedName>
</protein>
<feature type="compositionally biased region" description="Polar residues" evidence="10">
    <location>
        <begin position="23"/>
        <end position="32"/>
    </location>
</feature>
<keyword evidence="5" id="KW-0378">Hydrolase</keyword>
<dbReference type="GO" id="GO:0016787">
    <property type="term" value="F:hydrolase activity"/>
    <property type="evidence" value="ECO:0007669"/>
    <property type="project" value="UniProtKB-KW"/>
</dbReference>
<dbReference type="InterPro" id="IPR017907">
    <property type="entry name" value="Znf_RING_CS"/>
</dbReference>
<dbReference type="InterPro" id="IPR049730">
    <property type="entry name" value="SNF2/RAD54-like_C"/>
</dbReference>
<evidence type="ECO:0000256" key="1">
    <source>
        <dbReference type="ARBA" id="ARBA00007025"/>
    </source>
</evidence>
<feature type="domain" description="Helicase ATP-binding" evidence="12">
    <location>
        <begin position="340"/>
        <end position="521"/>
    </location>
</feature>
<sequence>MENYPWGQSLKPTNKRDRDESGKGSTFDNCSSPWKKRNRGEESSTGQNTLYPTPEEGLTGIHSDQDARHIGSVSLEVDNENHGPLPLDPDRMDIDGEESCRFDTCFGVIEIMNVRMAIESRRRKVRPQQKVDLDVQKGGVILRYSQSKEFAGLLPSGIAKTIFTLADVYRATFSAINGDGDILEVMVYGFKDTGDKVGELLSRKEIFLQEPKAYCSAVPYINPQVLLPPGIEFEEWNEDVEKEDIVFDGAPRAAAVSLATKSKINKVLDQASGPTIFSEVHVSSRLKTALKPHQKKALAMMVEKESGNVKTPAFPSMWLETVDKLGTTRYKNTVTGSFRQNRPSLSLGGLLADDMGLGKSLSALALIAGSISDVEPSDESNEPRTLTTLIIAPLSTLKNWASEINKHFNQDCIRYMTYYGPKRLEQAGGFANYDIVLTTYDTVKADSYKAAKSKSVDDGPLHTVRWNRIILDEAHVIRNRQAHLFKAVAALEAHHRWCLTGTPIQNGVEDLGALVAFLRISPFDSSALFKKSFVVPIQQDHPQGWKRLAALVRCISLRRTKQDESRSLQLPPREDITQIVKLDPVEEATYNALARAFSLGMNALSGLNISLFQIYLLLRQVCNHGSDLLPPSIQEWLAKAKRSADILYRVLDSMQTCESCSRTVEQETSRDHEQLLPCSHMICRDCIQSNRANSHPDNTICPICSIDGDGAEAELQNRQTYMPLSNHYIPSSKVKAVLQNLTSAATDYNGNQIKSVVFSSWTGMLDLLEKALSSEGLIYQRIDGTKPLQRRWEAIRSFKENPSCQVLLATLGSAGVGLDLTEASHVHLVEPSWNPMLERQALDRVHRMGQTRPVKAFRYIVEGFIEEV</sequence>
<dbReference type="AlphaFoldDB" id="A0AA39XL25"/>
<reference evidence="14" key="1">
    <citation type="submission" date="2023-06" db="EMBL/GenBank/DDBJ databases">
        <title>Genome-scale phylogeny and comparative genomics of the fungal order Sordariales.</title>
        <authorList>
            <consortium name="Lawrence Berkeley National Laboratory"/>
            <person name="Hensen N."/>
            <person name="Bonometti L."/>
            <person name="Westerberg I."/>
            <person name="Brannstrom I.O."/>
            <person name="Guillou S."/>
            <person name="Cros-Aarteil S."/>
            <person name="Calhoun S."/>
            <person name="Haridas S."/>
            <person name="Kuo A."/>
            <person name="Mondo S."/>
            <person name="Pangilinan J."/>
            <person name="Riley R."/>
            <person name="LaButti K."/>
            <person name="Andreopoulos B."/>
            <person name="Lipzen A."/>
            <person name="Chen C."/>
            <person name="Yanf M."/>
            <person name="Daum C."/>
            <person name="Ng V."/>
            <person name="Clum A."/>
            <person name="Steindorff A."/>
            <person name="Ohm R."/>
            <person name="Martin F."/>
            <person name="Silar P."/>
            <person name="Natvig D."/>
            <person name="Lalanne C."/>
            <person name="Gautier V."/>
            <person name="Ament-velasquez S.L."/>
            <person name="Kruys A."/>
            <person name="Hutchinson M.I."/>
            <person name="Powell A.J."/>
            <person name="Barry K."/>
            <person name="Miller A.N."/>
            <person name="Grigoriev I.V."/>
            <person name="Debuchy R."/>
            <person name="Gladieux P."/>
            <person name="Thoren M.H."/>
            <person name="Johannesson H."/>
        </authorList>
    </citation>
    <scope>NUCLEOTIDE SEQUENCE</scope>
    <source>
        <strain evidence="14">SMH3391-2</strain>
    </source>
</reference>
<keyword evidence="15" id="KW-1185">Reference proteome</keyword>
<dbReference type="SMART" id="SM00490">
    <property type="entry name" value="HELICc"/>
    <property type="match status" value="1"/>
</dbReference>
<feature type="region of interest" description="Disordered" evidence="10">
    <location>
        <begin position="1"/>
        <end position="62"/>
    </location>
</feature>
<name>A0AA39XL25_9PEZI</name>
<dbReference type="Pfam" id="PF00271">
    <property type="entry name" value="Helicase_C"/>
    <property type="match status" value="1"/>
</dbReference>
<comment type="caution">
    <text evidence="14">The sequence shown here is derived from an EMBL/GenBank/DDBJ whole genome shotgun (WGS) entry which is preliminary data.</text>
</comment>
<evidence type="ECO:0000259" key="12">
    <source>
        <dbReference type="PROSITE" id="PS51192"/>
    </source>
</evidence>